<feature type="compositionally biased region" description="Low complexity" evidence="1">
    <location>
        <begin position="397"/>
        <end position="424"/>
    </location>
</feature>
<name>A0A8H7RBF0_9FUNG</name>
<keyword evidence="2" id="KW-0472">Membrane</keyword>
<evidence type="ECO:0000313" key="4">
    <source>
        <dbReference type="Proteomes" id="UP000650833"/>
    </source>
</evidence>
<gene>
    <name evidence="3" type="ORF">INT46_005980</name>
</gene>
<protein>
    <submittedName>
        <fullName evidence="3">Uncharacterized protein</fullName>
    </submittedName>
</protein>
<dbReference type="Proteomes" id="UP000650833">
    <property type="component" value="Unassembled WGS sequence"/>
</dbReference>
<evidence type="ECO:0000313" key="3">
    <source>
        <dbReference type="EMBL" id="KAG2207859.1"/>
    </source>
</evidence>
<feature type="transmembrane region" description="Helical" evidence="2">
    <location>
        <begin position="441"/>
        <end position="462"/>
    </location>
</feature>
<accession>A0A8H7RBF0</accession>
<evidence type="ECO:0000256" key="1">
    <source>
        <dbReference type="SAM" id="MobiDB-lite"/>
    </source>
</evidence>
<dbReference type="OrthoDB" id="2258835at2759"/>
<keyword evidence="4" id="KW-1185">Reference proteome</keyword>
<proteinExistence type="predicted"/>
<organism evidence="3 4">
    <name type="scientific">Mucor plumbeus</name>
    <dbReference type="NCBI Taxonomy" id="97098"/>
    <lineage>
        <taxon>Eukaryota</taxon>
        <taxon>Fungi</taxon>
        <taxon>Fungi incertae sedis</taxon>
        <taxon>Mucoromycota</taxon>
        <taxon>Mucoromycotina</taxon>
        <taxon>Mucoromycetes</taxon>
        <taxon>Mucorales</taxon>
        <taxon>Mucorineae</taxon>
        <taxon>Mucoraceae</taxon>
        <taxon>Mucor</taxon>
    </lineage>
</organism>
<evidence type="ECO:0000256" key="2">
    <source>
        <dbReference type="SAM" id="Phobius"/>
    </source>
</evidence>
<keyword evidence="2" id="KW-1133">Transmembrane helix</keyword>
<dbReference type="AlphaFoldDB" id="A0A8H7RBF0"/>
<comment type="caution">
    <text evidence="3">The sequence shown here is derived from an EMBL/GenBank/DDBJ whole genome shotgun (WGS) entry which is preliminary data.</text>
</comment>
<reference evidence="3" key="1">
    <citation type="submission" date="2020-12" db="EMBL/GenBank/DDBJ databases">
        <title>Metabolic potential, ecology and presence of endohyphal bacteria is reflected in genomic diversity of Mucoromycotina.</title>
        <authorList>
            <person name="Muszewska A."/>
            <person name="Okrasinska A."/>
            <person name="Steczkiewicz K."/>
            <person name="Drgas O."/>
            <person name="Orlowska M."/>
            <person name="Perlinska-Lenart U."/>
            <person name="Aleksandrzak-Piekarczyk T."/>
            <person name="Szatraj K."/>
            <person name="Zielenkiewicz U."/>
            <person name="Pilsyk S."/>
            <person name="Malc E."/>
            <person name="Mieczkowski P."/>
            <person name="Kruszewska J.S."/>
            <person name="Biernat P."/>
            <person name="Pawlowska J."/>
        </authorList>
    </citation>
    <scope>NUCLEOTIDE SEQUENCE</scope>
    <source>
        <strain evidence="3">CBS 226.32</strain>
    </source>
</reference>
<sequence>MHNLVKRQEASWSANSGINTNFMYGEDSIEISPSETDEIYDQSHLVERIEDVEKEISTSSICTSAFKSDYFEHPALYRVLFMGSTNEERKKEIFKKLSQGFVHVLQHYRSSSSSSSSISNHNNAVASGIHSIGSSTNNLFEQPITPFKEIKHNIILLSDDDAPELLSETCEDVGVSIIEADFTWNSNAIRFSNDPDNLLFKYAWDQCPNPRELPAAWMEDKIKDYKFTGFMYPEATPNGIDLCVYFYDGQDDEKTKCDLNLLCSLRKLGIYVLPLTLSRDEKQKSHFADMLTEYKVRCLDLGNLEVGQEPSFQKKRQNVTQYDQVGRLQVMECTQLNVPRVATYQILAVDQFCAIENKSIFELLKRTRERQQMLKVMKEQAMLRQQEMELAKEQSESTSTSTSTTTTTTITTPPSAATATATSATTTASVTTTQTYWYFDYYQFIKAAIVAMLIIAACTFFVNKYRSTKWTAEFQVTSDFKFIVKTRNSKGLPAWSNIQPQIWVNDQYLIPTNKVKNEPGLYNLLINFNQISDQPIVHFAFSVNTSLNQISYTTAAFTTSRFILLNPKLLQQQHPSQTQQQEHNKSYQSTIQQKEQKQLNIKHTLKSLKFFTTNTIHNIIKIIWID</sequence>
<feature type="region of interest" description="Disordered" evidence="1">
    <location>
        <begin position="388"/>
        <end position="424"/>
    </location>
</feature>
<keyword evidence="2" id="KW-0812">Transmembrane</keyword>
<dbReference type="EMBL" id="JAEPRC010000120">
    <property type="protein sequence ID" value="KAG2207859.1"/>
    <property type="molecule type" value="Genomic_DNA"/>
</dbReference>